<organism evidence="6 7">
    <name type="scientific">Nitrosomonas supralitoralis</name>
    <dbReference type="NCBI Taxonomy" id="2116706"/>
    <lineage>
        <taxon>Bacteria</taxon>
        <taxon>Pseudomonadati</taxon>
        <taxon>Pseudomonadota</taxon>
        <taxon>Betaproteobacteria</taxon>
        <taxon>Nitrosomonadales</taxon>
        <taxon>Nitrosomonadaceae</taxon>
        <taxon>Nitrosomonas</taxon>
    </lineage>
</organism>
<evidence type="ECO:0000313" key="7">
    <source>
        <dbReference type="Proteomes" id="UP000241912"/>
    </source>
</evidence>
<dbReference type="PROSITE" id="PS51635">
    <property type="entry name" value="PNPLA"/>
    <property type="match status" value="1"/>
</dbReference>
<feature type="domain" description="PNPLA" evidence="5">
    <location>
        <begin position="15"/>
        <end position="228"/>
    </location>
</feature>
<dbReference type="InterPro" id="IPR016035">
    <property type="entry name" value="Acyl_Trfase/lysoPLipase"/>
</dbReference>
<keyword evidence="1 4" id="KW-0378">Hydrolase</keyword>
<feature type="active site" description="Nucleophile" evidence="4">
    <location>
        <position position="53"/>
    </location>
</feature>
<dbReference type="RefSeq" id="WP_106707028.1">
    <property type="nucleotide sequence ID" value="NZ_PXXU01000025.1"/>
</dbReference>
<dbReference type="CDD" id="cd07209">
    <property type="entry name" value="Pat_hypo_Ecoli_Z1214_like"/>
    <property type="match status" value="1"/>
</dbReference>
<dbReference type="InterPro" id="IPR050301">
    <property type="entry name" value="NTE"/>
</dbReference>
<protein>
    <submittedName>
        <fullName evidence="6">Patatin</fullName>
    </submittedName>
</protein>
<comment type="caution">
    <text evidence="6">The sequence shown here is derived from an EMBL/GenBank/DDBJ whole genome shotgun (WGS) entry which is preliminary data.</text>
</comment>
<proteinExistence type="predicted"/>
<keyword evidence="3 4" id="KW-0443">Lipid metabolism</keyword>
<dbReference type="SUPFAM" id="SSF52151">
    <property type="entry name" value="FabD/lysophospholipase-like"/>
    <property type="match status" value="1"/>
</dbReference>
<dbReference type="GO" id="GO:0016787">
    <property type="term" value="F:hydrolase activity"/>
    <property type="evidence" value="ECO:0007669"/>
    <property type="project" value="UniProtKB-UniRule"/>
</dbReference>
<evidence type="ECO:0000256" key="3">
    <source>
        <dbReference type="ARBA" id="ARBA00023098"/>
    </source>
</evidence>
<dbReference type="Pfam" id="PF01734">
    <property type="entry name" value="Patatin"/>
    <property type="match status" value="1"/>
</dbReference>
<reference evidence="6 7" key="1">
    <citation type="submission" date="2018-03" db="EMBL/GenBank/DDBJ databases">
        <title>Draft genome of Nitrosomonas supralitoralis APG5.</title>
        <authorList>
            <person name="Urakawa H."/>
            <person name="Lopez J.V."/>
        </authorList>
    </citation>
    <scope>NUCLEOTIDE SEQUENCE [LARGE SCALE GENOMIC DNA]</scope>
    <source>
        <strain evidence="6 7">APG5</strain>
    </source>
</reference>
<dbReference type="PANTHER" id="PTHR14226">
    <property type="entry name" value="NEUROPATHY TARGET ESTERASE/SWISS CHEESE D.MELANOGASTER"/>
    <property type="match status" value="1"/>
</dbReference>
<name>A0A2P7NUQ6_9PROT</name>
<evidence type="ECO:0000259" key="5">
    <source>
        <dbReference type="PROSITE" id="PS51635"/>
    </source>
</evidence>
<feature type="short sequence motif" description="GXSXG" evidence="4">
    <location>
        <begin position="51"/>
        <end position="55"/>
    </location>
</feature>
<dbReference type="InterPro" id="IPR002641">
    <property type="entry name" value="PNPLA_dom"/>
</dbReference>
<evidence type="ECO:0000256" key="2">
    <source>
        <dbReference type="ARBA" id="ARBA00022963"/>
    </source>
</evidence>
<dbReference type="Proteomes" id="UP000241912">
    <property type="component" value="Unassembled WGS sequence"/>
</dbReference>
<evidence type="ECO:0000313" key="6">
    <source>
        <dbReference type="EMBL" id="PSJ17204.1"/>
    </source>
</evidence>
<feature type="active site" description="Proton acceptor" evidence="4">
    <location>
        <position position="215"/>
    </location>
</feature>
<dbReference type="OrthoDB" id="9798773at2"/>
<gene>
    <name evidence="6" type="ORF">C7H79_09410</name>
</gene>
<dbReference type="Gene3D" id="3.40.1090.10">
    <property type="entry name" value="Cytosolic phospholipase A2 catalytic domain"/>
    <property type="match status" value="1"/>
</dbReference>
<dbReference type="PANTHER" id="PTHR14226:SF57">
    <property type="entry name" value="BLR7027 PROTEIN"/>
    <property type="match status" value="1"/>
</dbReference>
<evidence type="ECO:0000256" key="1">
    <source>
        <dbReference type="ARBA" id="ARBA00022801"/>
    </source>
</evidence>
<evidence type="ECO:0000256" key="4">
    <source>
        <dbReference type="PROSITE-ProRule" id="PRU01161"/>
    </source>
</evidence>
<sequence length="394" mass="43133">MHEKKQDLVVPKVGLVLTGGGARAAYQVGVLRAIAELLPDKSRNPFPVICGTSAGAINAASIAVSANNFAEGVAHLEDVWSNFHVNQIYRSDLGGVIHNTLRCMLSLVSSEYGQHNPISLLDNAPLEALLKNSFSFRTIQHCIRSGSLHALGLTAWGYTSGQSVTFYQAAREVMPWKRAQRLGVPVEIGIEHLMASSSIPFIFPAVKLNREFFGDGSMRQMAPISPALHLGADKVLIIGVRKPVTSEPKRISTSSYPPFAQIAGHALNSIFVDSLDVDLERLLRINETLKLIPPAAFKENNITLRPVEAMMIAPSEGINVIAQKYAYTLPWIMRSLYRAIGAMGPNGSTLLSYVLFEAPFCRHLIELGYNDTLKQKDELLKFIGVKDVVEKNSS</sequence>
<dbReference type="AlphaFoldDB" id="A0A2P7NUQ6"/>
<dbReference type="GO" id="GO:0016042">
    <property type="term" value="P:lipid catabolic process"/>
    <property type="evidence" value="ECO:0007669"/>
    <property type="project" value="UniProtKB-UniRule"/>
</dbReference>
<comment type="caution">
    <text evidence="4">Lacks conserved residue(s) required for the propagation of feature annotation.</text>
</comment>
<keyword evidence="2 4" id="KW-0442">Lipid degradation</keyword>
<accession>A0A2P7NUQ6</accession>
<keyword evidence="7" id="KW-1185">Reference proteome</keyword>
<dbReference type="EMBL" id="PXXU01000025">
    <property type="protein sequence ID" value="PSJ17204.1"/>
    <property type="molecule type" value="Genomic_DNA"/>
</dbReference>